<evidence type="ECO:0000313" key="3">
    <source>
        <dbReference type="Proteomes" id="UP000621540"/>
    </source>
</evidence>
<dbReference type="SUPFAM" id="SSF52540">
    <property type="entry name" value="P-loop containing nucleoside triphosphate hydrolases"/>
    <property type="match status" value="1"/>
</dbReference>
<dbReference type="EMBL" id="JACOQH010000004">
    <property type="protein sequence ID" value="MBC5753901.1"/>
    <property type="molecule type" value="Genomic_DNA"/>
</dbReference>
<gene>
    <name evidence="2" type="ORF">H8Z76_07650</name>
</gene>
<dbReference type="Proteomes" id="UP000621540">
    <property type="component" value="Unassembled WGS sequence"/>
</dbReference>
<dbReference type="PANTHER" id="PTHR30134">
    <property type="entry name" value="HYDROGENASE PROTEIN ASSEMBLY PROTEIN, NICKEL CHAPERONE"/>
    <property type="match status" value="1"/>
</dbReference>
<feature type="domain" description="CobW/HypB/UreG nucleotide-binding" evidence="1">
    <location>
        <begin position="6"/>
        <end position="164"/>
    </location>
</feature>
<dbReference type="PANTHER" id="PTHR30134:SF1">
    <property type="entry name" value="COBW_HYPB_UREG NUCLEOTIDE-BINDING DOMAIN-CONTAINING PROTEIN"/>
    <property type="match status" value="1"/>
</dbReference>
<dbReference type="Gene3D" id="3.40.50.300">
    <property type="entry name" value="P-loop containing nucleotide triphosphate hydrolases"/>
    <property type="match status" value="1"/>
</dbReference>
<reference evidence="2 3" key="1">
    <citation type="submission" date="2020-08" db="EMBL/GenBank/DDBJ databases">
        <title>Genome public.</title>
        <authorList>
            <person name="Liu C."/>
            <person name="Sun Q."/>
        </authorList>
    </citation>
    <scope>NUCLEOTIDE SEQUENCE [LARGE SCALE GENOMIC DNA]</scope>
    <source>
        <strain evidence="2 3">BX0805</strain>
    </source>
</reference>
<comment type="caution">
    <text evidence="2">The sequence shown here is derived from an EMBL/GenBank/DDBJ whole genome shotgun (WGS) entry which is preliminary data.</text>
</comment>
<dbReference type="InterPro" id="IPR027417">
    <property type="entry name" value="P-loop_NTPase"/>
</dbReference>
<evidence type="ECO:0000259" key="1">
    <source>
        <dbReference type="Pfam" id="PF02492"/>
    </source>
</evidence>
<dbReference type="InterPro" id="IPR004392">
    <property type="entry name" value="Hyd_mat_HypB"/>
</dbReference>
<dbReference type="Pfam" id="PF02492">
    <property type="entry name" value="cobW"/>
    <property type="match status" value="1"/>
</dbReference>
<dbReference type="RefSeq" id="WP_186982130.1">
    <property type="nucleotide sequence ID" value="NZ_JACOQH010000004.1"/>
</dbReference>
<proteinExistence type="predicted"/>
<organism evidence="2 3">
    <name type="scientific">Roseburia yibonii</name>
    <dbReference type="NCBI Taxonomy" id="2763063"/>
    <lineage>
        <taxon>Bacteria</taxon>
        <taxon>Bacillati</taxon>
        <taxon>Bacillota</taxon>
        <taxon>Clostridia</taxon>
        <taxon>Lachnospirales</taxon>
        <taxon>Lachnospiraceae</taxon>
        <taxon>Roseburia</taxon>
    </lineage>
</organism>
<evidence type="ECO:0000313" key="2">
    <source>
        <dbReference type="EMBL" id="MBC5753901.1"/>
    </source>
</evidence>
<sequence>MRVVTFAGAHACGKTAVIMKAVQNLKEQGIHAAVMKLDCISSEDDKIYERAGIPTVKYLSGNTCPDHFFVQSIEQAYAWARERGADMLVTESAGLCGRCSPHIRDIPAVCVIDCLSGISAPFKIGPMLWYADYVVITKGDLVSPTEREIFLYNVKKANRKARVFFVNGLNGQGIYKLDQILQTTGEIQAITDKYLRFTMPAAVCTYCAGQTKVGGNDAVTRIKAGMLEE</sequence>
<name>A0ABR7IAE9_9FIRM</name>
<accession>A0ABR7IAE9</accession>
<keyword evidence="3" id="KW-1185">Reference proteome</keyword>
<protein>
    <recommendedName>
        <fullName evidence="1">CobW/HypB/UreG nucleotide-binding domain-containing protein</fullName>
    </recommendedName>
</protein>
<dbReference type="PIRSF" id="PIRSF005624">
    <property type="entry name" value="Ni-bind_GTPase"/>
    <property type="match status" value="1"/>
</dbReference>
<dbReference type="InterPro" id="IPR003495">
    <property type="entry name" value="CobW/HypB/UreG_nucleotide-bd"/>
</dbReference>